<feature type="region of interest" description="Disordered" evidence="1">
    <location>
        <begin position="139"/>
        <end position="167"/>
    </location>
</feature>
<name>A0A5K0VPE5_9MAGN</name>
<feature type="region of interest" description="Disordered" evidence="1">
    <location>
        <begin position="57"/>
        <end position="77"/>
    </location>
</feature>
<gene>
    <name evidence="2" type="ORF">NYM_LOCUS2220</name>
</gene>
<proteinExistence type="predicted"/>
<sequence>MSEPESHSWTISAKLVPEDPPSSMALLPNSFISFIFSLTFLPSSLSINVLTALSNSSPLTNPPSAVPPHSFSRPNPTPKSLTTSTLFILCSAYKGQAIRGTPHQMLSRIEFHPQCDTNPPVARCERMATCGVHPLQTRPRPLVRSMNPVGKASKGSTVGWMETPGRR</sequence>
<dbReference type="AlphaFoldDB" id="A0A5K0VPE5"/>
<organism evidence="2">
    <name type="scientific">Nymphaea colorata</name>
    <name type="common">pocket water lily</name>
    <dbReference type="NCBI Taxonomy" id="210225"/>
    <lineage>
        <taxon>Eukaryota</taxon>
        <taxon>Viridiplantae</taxon>
        <taxon>Streptophyta</taxon>
        <taxon>Embryophyta</taxon>
        <taxon>Tracheophyta</taxon>
        <taxon>Spermatophyta</taxon>
        <taxon>Magnoliopsida</taxon>
        <taxon>Nymphaeales</taxon>
        <taxon>Nymphaeaceae</taxon>
        <taxon>Nymphaea</taxon>
    </lineage>
</organism>
<dbReference type="Gramene" id="NC1G0134030.1">
    <property type="protein sequence ID" value="NC1G0134030.1:cds"/>
    <property type="gene ID" value="NC1G0134030"/>
</dbReference>
<reference evidence="2" key="1">
    <citation type="submission" date="2019-09" db="EMBL/GenBank/DDBJ databases">
        <authorList>
            <person name="Zhang L."/>
        </authorList>
    </citation>
    <scope>NUCLEOTIDE SEQUENCE</scope>
</reference>
<accession>A0A5K0VPE5</accession>
<evidence type="ECO:0000313" key="2">
    <source>
        <dbReference type="EMBL" id="VVV42586.1"/>
    </source>
</evidence>
<dbReference type="EMBL" id="LR721774">
    <property type="protein sequence ID" value="VVV42586.1"/>
    <property type="molecule type" value="Genomic_DNA"/>
</dbReference>
<protein>
    <submittedName>
        <fullName evidence="2">Uncharacterized protein</fullName>
    </submittedName>
</protein>
<evidence type="ECO:0000256" key="1">
    <source>
        <dbReference type="SAM" id="MobiDB-lite"/>
    </source>
</evidence>